<gene>
    <name evidence="1" type="ORF">CELE_H24K24.2</name>
    <name evidence="1 3" type="ORF">H24K24.2</name>
</gene>
<dbReference type="FunFam" id="3.80.10.10:FF:002127">
    <property type="entry name" value="Uncharacterized protein"/>
    <property type="match status" value="1"/>
</dbReference>
<keyword evidence="2" id="KW-1185">Reference proteome</keyword>
<dbReference type="InterPro" id="IPR051341">
    <property type="entry name" value="Zyg-11_UBL_adapter"/>
</dbReference>
<reference evidence="1 2" key="1">
    <citation type="journal article" date="1998" name="Science">
        <title>Genome sequence of the nematode C. elegans: a platform for investigating biology.</title>
        <authorList>
            <consortium name="The C. elegans sequencing consortium"/>
            <person name="Sulson J.E."/>
            <person name="Waterston R."/>
        </authorList>
    </citation>
    <scope>NUCLEOTIDE SEQUENCE [LARGE SCALE GENOMIC DNA]</scope>
    <source>
        <strain evidence="1 2">Bristol N2</strain>
    </source>
</reference>
<dbReference type="OrthoDB" id="5909998at2759"/>
<dbReference type="ExpressionAtlas" id="A0A0K3ASM1">
    <property type="expression patterns" value="baseline and differential"/>
</dbReference>
<evidence type="ECO:0000313" key="2">
    <source>
        <dbReference type="Proteomes" id="UP000001940"/>
    </source>
</evidence>
<dbReference type="WormBase" id="H24K24.2b">
    <property type="protein sequence ID" value="CE50790"/>
    <property type="gene ID" value="WBGene00019239"/>
</dbReference>
<dbReference type="CTD" id="186774"/>
<sequence length="450" mass="51726">MLVRPLDRTASDKMFSELMKLKFGLCEEALTRFGHFFCLKKVDLFNYHVSKELVEAIRCQNLESLSLGNLDWVKRGRRFMNGYDIVRFLESFLNEESRNVLHSLEITMESPFAKEWPAKINNMLPALKCFAINGQVNDDEFSHLCIGFSNLRVLDISNTNIRNLSGMKMLVNLQILSMRNLDINQTSDLIELFSLTKLTVLDVSQDKQNSGTKIISTYLECRKILLDLKFIDCSRTDINREFAKTLLSSHPSIVHVSAIGCDLKNFSKCGTRIFYCTSIESLFRSLIDFTNLKNELATCRCLEELHRQLNASRSTENLHYSSLLKLVIQTMNMFTSRSTLINGLQCLIWIINHKMDQIGPVNMFFTLKKLLSLADLLPETYSNAEIIRSNRLYWDAIVKLTNSENTNFDEICWTAMNMMSKVTYAAGSGMRSKAGIQNERTLFSQFLPYL</sequence>
<accession>A0A0K3ASM1</accession>
<organism evidence="1 2">
    <name type="scientific">Caenorhabditis elegans</name>
    <dbReference type="NCBI Taxonomy" id="6239"/>
    <lineage>
        <taxon>Eukaryota</taxon>
        <taxon>Metazoa</taxon>
        <taxon>Ecdysozoa</taxon>
        <taxon>Nematoda</taxon>
        <taxon>Chromadorea</taxon>
        <taxon>Rhabditida</taxon>
        <taxon>Rhabditina</taxon>
        <taxon>Rhabditomorpha</taxon>
        <taxon>Rhabditoidea</taxon>
        <taxon>Rhabditidae</taxon>
        <taxon>Peloderinae</taxon>
        <taxon>Caenorhabditis</taxon>
    </lineage>
</organism>
<name>A0A0K3ASM1_CAEEL</name>
<proteinExistence type="predicted"/>
<dbReference type="GeneID" id="186774"/>
<dbReference type="AlphaFoldDB" id="A0A0K3ASM1"/>
<dbReference type="PANTHER" id="PTHR12904">
    <property type="match status" value="1"/>
</dbReference>
<evidence type="ECO:0000313" key="3">
    <source>
        <dbReference type="WormBase" id="H24K24.2b"/>
    </source>
</evidence>
<dbReference type="Bgee" id="WBGene00019239">
    <property type="expression patterns" value="Expressed in embryo and 1 other cell type or tissue"/>
</dbReference>
<evidence type="ECO:0000313" key="1">
    <source>
        <dbReference type="EMBL" id="CTQ86824.1"/>
    </source>
</evidence>
<dbReference type="PANTHER" id="PTHR12904:SF28">
    <property type="entry name" value="ATP SYNTHASE SUBUNIT ALPHA-RELATED"/>
    <property type="match status" value="1"/>
</dbReference>
<dbReference type="SUPFAM" id="SSF52058">
    <property type="entry name" value="L domain-like"/>
    <property type="match status" value="1"/>
</dbReference>
<dbReference type="eggNOG" id="KOG3665">
    <property type="taxonomic scope" value="Eukaryota"/>
</dbReference>
<dbReference type="EMBL" id="BX284605">
    <property type="protein sequence ID" value="CTQ86824.1"/>
    <property type="molecule type" value="Genomic_DNA"/>
</dbReference>
<protein>
    <submittedName>
        <fullName evidence="1">Protein NLRC3</fullName>
    </submittedName>
</protein>
<dbReference type="InterPro" id="IPR032675">
    <property type="entry name" value="LRR_dom_sf"/>
</dbReference>
<dbReference type="InterPro" id="IPR001611">
    <property type="entry name" value="Leu-rich_rpt"/>
</dbReference>
<dbReference type="PROSITE" id="PS51450">
    <property type="entry name" value="LRR"/>
    <property type="match status" value="1"/>
</dbReference>
<dbReference type="Proteomes" id="UP000001940">
    <property type="component" value="Chromosome V"/>
</dbReference>
<dbReference type="AGR" id="WB:WBGene00019239"/>
<dbReference type="Gene3D" id="3.80.10.10">
    <property type="entry name" value="Ribonuclease Inhibitor"/>
    <property type="match status" value="1"/>
</dbReference>
<dbReference type="RefSeq" id="NP_001300125.1">
    <property type="nucleotide sequence ID" value="NM_001313196.1"/>
</dbReference>